<gene>
    <name evidence="1" type="ORF">Pcinc_002344</name>
</gene>
<name>A0AAE1GL70_PETCI</name>
<evidence type="ECO:0000313" key="1">
    <source>
        <dbReference type="EMBL" id="KAK3893852.1"/>
    </source>
</evidence>
<dbReference type="Proteomes" id="UP001286313">
    <property type="component" value="Unassembled WGS sequence"/>
</dbReference>
<dbReference type="AlphaFoldDB" id="A0AAE1GL70"/>
<comment type="caution">
    <text evidence="1">The sequence shown here is derived from an EMBL/GenBank/DDBJ whole genome shotgun (WGS) entry which is preliminary data.</text>
</comment>
<keyword evidence="2" id="KW-1185">Reference proteome</keyword>
<organism evidence="1 2">
    <name type="scientific">Petrolisthes cinctipes</name>
    <name type="common">Flat porcelain crab</name>
    <dbReference type="NCBI Taxonomy" id="88211"/>
    <lineage>
        <taxon>Eukaryota</taxon>
        <taxon>Metazoa</taxon>
        <taxon>Ecdysozoa</taxon>
        <taxon>Arthropoda</taxon>
        <taxon>Crustacea</taxon>
        <taxon>Multicrustacea</taxon>
        <taxon>Malacostraca</taxon>
        <taxon>Eumalacostraca</taxon>
        <taxon>Eucarida</taxon>
        <taxon>Decapoda</taxon>
        <taxon>Pleocyemata</taxon>
        <taxon>Anomura</taxon>
        <taxon>Galatheoidea</taxon>
        <taxon>Porcellanidae</taxon>
        <taxon>Petrolisthes</taxon>
    </lineage>
</organism>
<sequence>MRKELWPTPARADVVDGVEAWGGEWSGGARDVELESGPGATRGMAIGVEEFRSLESGPEAARGLESGPGATHSLERGVVESAWTYIETYVEGIPLRLV</sequence>
<dbReference type="EMBL" id="JAWQEG010000167">
    <property type="protein sequence ID" value="KAK3893852.1"/>
    <property type="molecule type" value="Genomic_DNA"/>
</dbReference>
<accession>A0AAE1GL70</accession>
<evidence type="ECO:0000313" key="2">
    <source>
        <dbReference type="Proteomes" id="UP001286313"/>
    </source>
</evidence>
<protein>
    <submittedName>
        <fullName evidence="1">Uncharacterized protein</fullName>
    </submittedName>
</protein>
<proteinExistence type="predicted"/>
<reference evidence="1" key="1">
    <citation type="submission" date="2023-10" db="EMBL/GenBank/DDBJ databases">
        <title>Genome assemblies of two species of porcelain crab, Petrolisthes cinctipes and Petrolisthes manimaculis (Anomura: Porcellanidae).</title>
        <authorList>
            <person name="Angst P."/>
        </authorList>
    </citation>
    <scope>NUCLEOTIDE SEQUENCE</scope>
    <source>
        <strain evidence="1">PB745_01</strain>
        <tissue evidence="1">Gill</tissue>
    </source>
</reference>